<reference evidence="2" key="1">
    <citation type="journal article" date="2023" name="Front. Plant Sci.">
        <title>Chromosomal-level genome assembly of Melastoma candidum provides insights into trichome evolution.</title>
        <authorList>
            <person name="Zhong Y."/>
            <person name="Wu W."/>
            <person name="Sun C."/>
            <person name="Zou P."/>
            <person name="Liu Y."/>
            <person name="Dai S."/>
            <person name="Zhou R."/>
        </authorList>
    </citation>
    <scope>NUCLEOTIDE SEQUENCE [LARGE SCALE GENOMIC DNA]</scope>
</reference>
<accession>A0ACB9RZZ2</accession>
<dbReference type="Proteomes" id="UP001057402">
    <property type="component" value="Chromosome 2"/>
</dbReference>
<dbReference type="EMBL" id="CM042881">
    <property type="protein sequence ID" value="KAI4384675.1"/>
    <property type="molecule type" value="Genomic_DNA"/>
</dbReference>
<evidence type="ECO:0000313" key="2">
    <source>
        <dbReference type="Proteomes" id="UP001057402"/>
    </source>
</evidence>
<keyword evidence="2" id="KW-1185">Reference proteome</keyword>
<protein>
    <submittedName>
        <fullName evidence="1">Uncharacterized protein</fullName>
    </submittedName>
</protein>
<sequence length="108" mass="11669">MMMVQQRQGAKGGGDDFGVNLKCWYDFPVQTNNLVRKHNDSSRACGHPQGVLDAHPSLMVGSGFGGFCCFGREDSCPNSKKQGRQIWLRSLSLASAVVGLVIWGGAHC</sequence>
<evidence type="ECO:0000313" key="1">
    <source>
        <dbReference type="EMBL" id="KAI4384675.1"/>
    </source>
</evidence>
<comment type="caution">
    <text evidence="1">The sequence shown here is derived from an EMBL/GenBank/DDBJ whole genome shotgun (WGS) entry which is preliminary data.</text>
</comment>
<name>A0ACB9RZZ2_9MYRT</name>
<proteinExistence type="predicted"/>
<gene>
    <name evidence="1" type="ORF">MLD38_002794</name>
</gene>
<organism evidence="1 2">
    <name type="scientific">Melastoma candidum</name>
    <dbReference type="NCBI Taxonomy" id="119954"/>
    <lineage>
        <taxon>Eukaryota</taxon>
        <taxon>Viridiplantae</taxon>
        <taxon>Streptophyta</taxon>
        <taxon>Embryophyta</taxon>
        <taxon>Tracheophyta</taxon>
        <taxon>Spermatophyta</taxon>
        <taxon>Magnoliopsida</taxon>
        <taxon>eudicotyledons</taxon>
        <taxon>Gunneridae</taxon>
        <taxon>Pentapetalae</taxon>
        <taxon>rosids</taxon>
        <taxon>malvids</taxon>
        <taxon>Myrtales</taxon>
        <taxon>Melastomataceae</taxon>
        <taxon>Melastomatoideae</taxon>
        <taxon>Melastomateae</taxon>
        <taxon>Melastoma</taxon>
    </lineage>
</organism>